<name>A0A0A9DZN2_ARUDO</name>
<reference evidence="1" key="1">
    <citation type="submission" date="2014-09" db="EMBL/GenBank/DDBJ databases">
        <authorList>
            <person name="Magalhaes I.L.F."/>
            <person name="Oliveira U."/>
            <person name="Santos F.R."/>
            <person name="Vidigal T.H.D.A."/>
            <person name="Brescovit A.D."/>
            <person name="Santos A.J."/>
        </authorList>
    </citation>
    <scope>NUCLEOTIDE SEQUENCE</scope>
    <source>
        <tissue evidence="1">Shoot tissue taken approximately 20 cm above the soil surface</tissue>
    </source>
</reference>
<reference evidence="1" key="2">
    <citation type="journal article" date="2015" name="Data Brief">
        <title>Shoot transcriptome of the giant reed, Arundo donax.</title>
        <authorList>
            <person name="Barrero R.A."/>
            <person name="Guerrero F.D."/>
            <person name="Moolhuijzen P."/>
            <person name="Goolsby J.A."/>
            <person name="Tidwell J."/>
            <person name="Bellgard S.E."/>
            <person name="Bellgard M.I."/>
        </authorList>
    </citation>
    <scope>NUCLEOTIDE SEQUENCE</scope>
    <source>
        <tissue evidence="1">Shoot tissue taken approximately 20 cm above the soil surface</tissue>
    </source>
</reference>
<proteinExistence type="predicted"/>
<protein>
    <submittedName>
        <fullName evidence="1">Uncharacterized protein</fullName>
    </submittedName>
</protein>
<sequence>MIQMIPGISMFQKFVLIPKPLVKSKIILRKLNPLVTGGQTNWQLKILLIMLLKILYIKIMWTKVIFQQQLLDQVVKFLKIIVSSRNTQKHVNPLVRGDHL</sequence>
<dbReference type="EMBL" id="GBRH01204629">
    <property type="protein sequence ID" value="JAD93266.1"/>
    <property type="molecule type" value="Transcribed_RNA"/>
</dbReference>
<accession>A0A0A9DZN2</accession>
<organism evidence="1">
    <name type="scientific">Arundo donax</name>
    <name type="common">Giant reed</name>
    <name type="synonym">Donax arundinaceus</name>
    <dbReference type="NCBI Taxonomy" id="35708"/>
    <lineage>
        <taxon>Eukaryota</taxon>
        <taxon>Viridiplantae</taxon>
        <taxon>Streptophyta</taxon>
        <taxon>Embryophyta</taxon>
        <taxon>Tracheophyta</taxon>
        <taxon>Spermatophyta</taxon>
        <taxon>Magnoliopsida</taxon>
        <taxon>Liliopsida</taxon>
        <taxon>Poales</taxon>
        <taxon>Poaceae</taxon>
        <taxon>PACMAD clade</taxon>
        <taxon>Arundinoideae</taxon>
        <taxon>Arundineae</taxon>
        <taxon>Arundo</taxon>
    </lineage>
</organism>
<dbReference type="AlphaFoldDB" id="A0A0A9DZN2"/>
<evidence type="ECO:0000313" key="1">
    <source>
        <dbReference type="EMBL" id="JAD93266.1"/>
    </source>
</evidence>